<reference evidence="3 4" key="1">
    <citation type="submission" date="2016-05" db="EMBL/GenBank/DDBJ databases">
        <authorList>
            <person name="Naeem Raeece"/>
        </authorList>
    </citation>
    <scope>NUCLEOTIDE SEQUENCE [LARGE SCALE GENOMIC DNA]</scope>
</reference>
<dbReference type="Proteomes" id="UP000078546">
    <property type="component" value="Unassembled WGS sequence"/>
</dbReference>
<dbReference type="VEuPathDB" id="PlasmoDB:PocGH01_09042300"/>
<evidence type="ECO:0000313" key="2">
    <source>
        <dbReference type="EMBL" id="SBS91778.1"/>
    </source>
</evidence>
<dbReference type="AlphaFoldDB" id="A0A1A8W5G4"/>
<name>A0A1A8W5G4_PLAOA</name>
<gene>
    <name evidence="2" type="ORF">POVCU1_021170</name>
    <name evidence="1" type="ORF">POVCU2_0041690</name>
</gene>
<evidence type="ECO:0000313" key="4">
    <source>
        <dbReference type="Proteomes" id="UP000078560"/>
    </source>
</evidence>
<dbReference type="EMBL" id="FLQV01000392">
    <property type="protein sequence ID" value="SBS91778.1"/>
    <property type="molecule type" value="Genomic_DNA"/>
</dbReference>
<accession>A0A1A8W5G4</accession>
<reference evidence="1" key="2">
    <citation type="submission" date="2016-05" db="EMBL/GenBank/DDBJ databases">
        <authorList>
            <person name="Lavstsen T."/>
            <person name="Jespersen J.S."/>
        </authorList>
    </citation>
    <scope>NUCLEOTIDE SEQUENCE [LARGE SCALE GENOMIC DNA]</scope>
</reference>
<evidence type="ECO:0000313" key="3">
    <source>
        <dbReference type="Proteomes" id="UP000078546"/>
    </source>
</evidence>
<sequence length="150" mass="17362">MNAEIPDLILSFEKKEKERLQRRRKKKNSNWQNSTCYSFVYFLFLHNKNGVVEICTTNFDTLQGEITELKKHSSNNKLKGLFLTNVVKKSQSTGIFEKVYIPISHINTCMPVDVSPGKPIKQKSISRTIINGYKNLMVNEIYDRFKKLGG</sequence>
<dbReference type="EMBL" id="FLQU01000554">
    <property type="protein sequence ID" value="SBS87245.1"/>
    <property type="molecule type" value="Genomic_DNA"/>
</dbReference>
<proteinExistence type="predicted"/>
<evidence type="ECO:0000313" key="1">
    <source>
        <dbReference type="EMBL" id="SBS87245.1"/>
    </source>
</evidence>
<dbReference type="Proteomes" id="UP000078560">
    <property type="component" value="Unassembled WGS sequence"/>
</dbReference>
<organism evidence="1 4">
    <name type="scientific">Plasmodium ovale curtisi</name>
    <dbReference type="NCBI Taxonomy" id="864141"/>
    <lineage>
        <taxon>Eukaryota</taxon>
        <taxon>Sar</taxon>
        <taxon>Alveolata</taxon>
        <taxon>Apicomplexa</taxon>
        <taxon>Aconoidasida</taxon>
        <taxon>Haemosporida</taxon>
        <taxon>Plasmodiidae</taxon>
        <taxon>Plasmodium</taxon>
        <taxon>Plasmodium (Plasmodium)</taxon>
    </lineage>
</organism>
<protein>
    <submittedName>
        <fullName evidence="1">Uncharacterized protein</fullName>
    </submittedName>
</protein>